<dbReference type="RefSeq" id="WP_347704040.1">
    <property type="nucleotide sequence ID" value="NZ_JBDPZD010000002.1"/>
</dbReference>
<evidence type="ECO:0000313" key="3">
    <source>
        <dbReference type="EMBL" id="MEO3691197.1"/>
    </source>
</evidence>
<evidence type="ECO:0000256" key="1">
    <source>
        <dbReference type="SAM" id="MobiDB-lite"/>
    </source>
</evidence>
<evidence type="ECO:0000256" key="2">
    <source>
        <dbReference type="SAM" id="SignalP"/>
    </source>
</evidence>
<feature type="region of interest" description="Disordered" evidence="1">
    <location>
        <begin position="284"/>
        <end position="303"/>
    </location>
</feature>
<comment type="caution">
    <text evidence="3">The sequence shown here is derived from an EMBL/GenBank/DDBJ whole genome shotgun (WGS) entry which is preliminary data.</text>
</comment>
<sequence length="303" mass="33749">MSKRAAHALQRRHLALGGAAAWVLPAAWSAPPTPPNASAPLVVTLRAPDTASDRRRDYARDAIQLALERTAATYGPYRLVDSSPMNKRRALLSAQANEPANFLITASPAATQGLGLAVVPFPVYLGINGYRVCFAPRERLPELARIRNLDDMARFRHVQGREWPDVAVLRANGQQVIEAPNYETMFEMVALNRADLFCRSLHEIAAEAAAHAHLSDLAIEPHLLLHYELPQYLHTHPSNRVLIERVTRGLERCYADGSLQALLRRHLKPAIDQLQVAKRQVLELKPPPGWQPPPGPQHRLDIR</sequence>
<keyword evidence="4" id="KW-1185">Reference proteome</keyword>
<reference evidence="3 4" key="1">
    <citation type="submission" date="2024-05" db="EMBL/GenBank/DDBJ databases">
        <title>Roseateles sp. DJS-2-20 16S ribosomal RNA gene Genome sequencing and assembly.</title>
        <authorList>
            <person name="Woo H."/>
        </authorList>
    </citation>
    <scope>NUCLEOTIDE SEQUENCE [LARGE SCALE GENOMIC DNA]</scope>
    <source>
        <strain evidence="3 4">DJS-2-20</strain>
    </source>
</reference>
<protein>
    <recommendedName>
        <fullName evidence="5">Solute-binding protein family 3/N-terminal domain-containing protein</fullName>
    </recommendedName>
</protein>
<feature type="chain" id="PRO_5046474408" description="Solute-binding protein family 3/N-terminal domain-containing protein" evidence="2">
    <location>
        <begin position="30"/>
        <end position="303"/>
    </location>
</feature>
<dbReference type="SUPFAM" id="SSF53850">
    <property type="entry name" value="Periplasmic binding protein-like II"/>
    <property type="match status" value="1"/>
</dbReference>
<dbReference type="Proteomes" id="UP001495147">
    <property type="component" value="Unassembled WGS sequence"/>
</dbReference>
<accession>A0ABV0G0E1</accession>
<evidence type="ECO:0000313" key="4">
    <source>
        <dbReference type="Proteomes" id="UP001495147"/>
    </source>
</evidence>
<dbReference type="EMBL" id="JBDPZD010000002">
    <property type="protein sequence ID" value="MEO3691197.1"/>
    <property type="molecule type" value="Genomic_DNA"/>
</dbReference>
<name>A0ABV0G0E1_9BURK</name>
<evidence type="ECO:0008006" key="5">
    <source>
        <dbReference type="Google" id="ProtNLM"/>
    </source>
</evidence>
<feature type="signal peptide" evidence="2">
    <location>
        <begin position="1"/>
        <end position="29"/>
    </location>
</feature>
<organism evidence="3 4">
    <name type="scientific">Roseateles paludis</name>
    <dbReference type="NCBI Taxonomy" id="3145238"/>
    <lineage>
        <taxon>Bacteria</taxon>
        <taxon>Pseudomonadati</taxon>
        <taxon>Pseudomonadota</taxon>
        <taxon>Betaproteobacteria</taxon>
        <taxon>Burkholderiales</taxon>
        <taxon>Sphaerotilaceae</taxon>
        <taxon>Roseateles</taxon>
    </lineage>
</organism>
<gene>
    <name evidence="3" type="ORF">ABDJ85_06915</name>
</gene>
<feature type="compositionally biased region" description="Pro residues" evidence="1">
    <location>
        <begin position="285"/>
        <end position="296"/>
    </location>
</feature>
<proteinExistence type="predicted"/>
<keyword evidence="2" id="KW-0732">Signal</keyword>